<accession>A0A6J7LMJ9</accession>
<dbReference type="EMBL" id="CAFBNE010000182">
    <property type="protein sequence ID" value="CAB4969920.1"/>
    <property type="molecule type" value="Genomic_DNA"/>
</dbReference>
<name>A0A6J7LMJ9_9ZZZZ</name>
<evidence type="ECO:0000313" key="1">
    <source>
        <dbReference type="EMBL" id="CAB4969920.1"/>
    </source>
</evidence>
<sequence length="66" mass="7111">MNDRFDAESEGNEAGAAGYQARQNAKLHCAFFPNFNQPVLAMYGAPSGTSAKSALIAHICIRVDEH</sequence>
<proteinExistence type="predicted"/>
<dbReference type="AlphaFoldDB" id="A0A6J7LMJ9"/>
<gene>
    <name evidence="1" type="ORF">UFOPK3772_03287</name>
</gene>
<organism evidence="1">
    <name type="scientific">freshwater metagenome</name>
    <dbReference type="NCBI Taxonomy" id="449393"/>
    <lineage>
        <taxon>unclassified sequences</taxon>
        <taxon>metagenomes</taxon>
        <taxon>ecological metagenomes</taxon>
    </lineage>
</organism>
<protein>
    <submittedName>
        <fullName evidence="1">Unannotated protein</fullName>
    </submittedName>
</protein>
<reference evidence="1" key="1">
    <citation type="submission" date="2020-05" db="EMBL/GenBank/DDBJ databases">
        <authorList>
            <person name="Chiriac C."/>
            <person name="Salcher M."/>
            <person name="Ghai R."/>
            <person name="Kavagutti S V."/>
        </authorList>
    </citation>
    <scope>NUCLEOTIDE SEQUENCE</scope>
</reference>